<dbReference type="Pfam" id="PF06022">
    <property type="entry name" value="Cir_Bir_Yir"/>
    <property type="match status" value="2"/>
</dbReference>
<evidence type="ECO:0000313" key="3">
    <source>
        <dbReference type="Proteomes" id="UP000290582"/>
    </source>
</evidence>
<dbReference type="AlphaFoldDB" id="A0A449BMN9"/>
<accession>A0A449BMN9</accession>
<dbReference type="KEGG" id="pvv:PVVCY_0201570"/>
<evidence type="ECO:0000313" key="2">
    <source>
        <dbReference type="EMBL" id="VEV54717.1"/>
    </source>
</evidence>
<dbReference type="OrthoDB" id="373266at2759"/>
<dbReference type="InterPro" id="IPR006477">
    <property type="entry name" value="Yir_bir_cir"/>
</dbReference>
<dbReference type="GeneID" id="59892934"/>
<organism evidence="2 3">
    <name type="scientific">Plasmodium vinckei vinckei</name>
    <dbReference type="NCBI Taxonomy" id="54757"/>
    <lineage>
        <taxon>Eukaryota</taxon>
        <taxon>Sar</taxon>
        <taxon>Alveolata</taxon>
        <taxon>Apicomplexa</taxon>
        <taxon>Aconoidasida</taxon>
        <taxon>Haemosporida</taxon>
        <taxon>Plasmodiidae</taxon>
        <taxon>Plasmodium</taxon>
        <taxon>Plasmodium (Vinckeia)</taxon>
    </lineage>
</organism>
<reference evidence="2 3" key="1">
    <citation type="submission" date="2019-01" db="EMBL/GenBank/DDBJ databases">
        <authorList>
            <person name="Ramaprasad A."/>
        </authorList>
    </citation>
    <scope>NUCLEOTIDE SEQUENCE [LARGE SCALE GENOMIC DNA]</scope>
</reference>
<evidence type="ECO:0000256" key="1">
    <source>
        <dbReference type="SAM" id="Phobius"/>
    </source>
</evidence>
<dbReference type="VEuPathDB" id="PlasmoDB:PVVCY_0201570"/>
<protein>
    <submittedName>
        <fullName evidence="2">PIR protein CIR protein</fullName>
    </submittedName>
</protein>
<name>A0A449BMN9_PLAVN</name>
<keyword evidence="1" id="KW-1133">Transmembrane helix</keyword>
<dbReference type="RefSeq" id="XP_037490076.1">
    <property type="nucleotide sequence ID" value="XM_037634612.1"/>
</dbReference>
<dbReference type="EMBL" id="LR215058">
    <property type="protein sequence ID" value="VEV54717.1"/>
    <property type="molecule type" value="Genomic_DNA"/>
</dbReference>
<keyword evidence="1" id="KW-0472">Membrane</keyword>
<dbReference type="Proteomes" id="UP000290582">
    <property type="component" value="Chromosome PVVCY_02"/>
</dbReference>
<keyword evidence="1" id="KW-0812">Transmembrane</keyword>
<sequence>MANSPYIIEDLYKDIYTTNDYFGDINDQFIVKNNYESIHNYCHSWWDSGKENCQNYIQLAICGFIYLLTNLKKYGLKNDKLVEYAILWLSYKLNEAPKECDIKLNEFYTKYIEKNDDYNKKIKGDENMIYKAIINKKKELTNISELSKFNNLFNILFLSYYEIDDESMYCDYYSYYPQAFVNKFKELNNDPKNIKYSLYSQILSTLSDDYKNLKKSYDRYNYKCGTFPDLPELNPKSPVEKSGINSEQTLGHLIDKFDSKYDKLAEYTILLLSYKLNQHSKYSSTNLNEFYTKYIETNNDYNMEINNNGPTSKEIIDKKKDLIDMNTNEISKFNVPFSILLLLYNGIKSDNLDCTKYSSSANNFASNFEELNNDSNIIGNASFRKLLSILSNDYNNLKNKYGNNDSCDFPSISQVNLPKISVGNSGDGGEQISLHTPEATSSSSSIASKLIPGLSAFAIPAFLGIAYKYSLFGIDKVFQRQYIRNKLKKIKNKMKLNI</sequence>
<dbReference type="NCBIfam" id="TIGR01590">
    <property type="entry name" value="yir-bir-cir_Pla"/>
    <property type="match status" value="2"/>
</dbReference>
<feature type="transmembrane region" description="Helical" evidence="1">
    <location>
        <begin position="450"/>
        <end position="471"/>
    </location>
</feature>
<gene>
    <name evidence="2" type="ORF">PVVCY_0201570</name>
</gene>
<proteinExistence type="predicted"/>